<comment type="caution">
    <text evidence="1">The sequence shown here is derived from an EMBL/GenBank/DDBJ whole genome shotgun (WGS) entry which is preliminary data.</text>
</comment>
<dbReference type="EMBL" id="CAJVPW010002609">
    <property type="protein sequence ID" value="CAG8509889.1"/>
    <property type="molecule type" value="Genomic_DNA"/>
</dbReference>
<keyword evidence="2" id="KW-1185">Reference proteome</keyword>
<proteinExistence type="predicted"/>
<protein>
    <submittedName>
        <fullName evidence="1">14811_t:CDS:1</fullName>
    </submittedName>
</protein>
<evidence type="ECO:0000313" key="2">
    <source>
        <dbReference type="Proteomes" id="UP000789366"/>
    </source>
</evidence>
<dbReference type="Proteomes" id="UP000789366">
    <property type="component" value="Unassembled WGS sequence"/>
</dbReference>
<name>A0ACA9L7H1_9GLOM</name>
<organism evidence="1 2">
    <name type="scientific">Cetraspora pellucida</name>
    <dbReference type="NCBI Taxonomy" id="1433469"/>
    <lineage>
        <taxon>Eukaryota</taxon>
        <taxon>Fungi</taxon>
        <taxon>Fungi incertae sedis</taxon>
        <taxon>Mucoromycota</taxon>
        <taxon>Glomeromycotina</taxon>
        <taxon>Glomeromycetes</taxon>
        <taxon>Diversisporales</taxon>
        <taxon>Gigasporaceae</taxon>
        <taxon>Cetraspora</taxon>
    </lineage>
</organism>
<reference evidence="1" key="1">
    <citation type="submission" date="2021-06" db="EMBL/GenBank/DDBJ databases">
        <authorList>
            <person name="Kallberg Y."/>
            <person name="Tangrot J."/>
            <person name="Rosling A."/>
        </authorList>
    </citation>
    <scope>NUCLEOTIDE SEQUENCE</scope>
    <source>
        <strain evidence="1">28 12/20/2015</strain>
    </source>
</reference>
<sequence>MPFCTSCLHTLSSAEFIYEGKSYKTYARCMTNKAIKKDNLDEKTIIEAISIQDISDYITNAIADLEHCSELFLVFRTDVKAMTILIIDEIENGDGYNWTATTAPNLSSCYIGVENVYYTCSQSYGLEREYKNSSKKRISRFNCNVTQYIEIHCNATYKTAKGRFELYEIVSDVEGAG</sequence>
<evidence type="ECO:0000313" key="1">
    <source>
        <dbReference type="EMBL" id="CAG8509889.1"/>
    </source>
</evidence>
<accession>A0ACA9L7H1</accession>
<gene>
    <name evidence="1" type="ORF">SPELUC_LOCUS3428</name>
</gene>